<feature type="non-terminal residue" evidence="3">
    <location>
        <position position="1"/>
    </location>
</feature>
<organism evidence="3 4">
    <name type="scientific">Urechidicola vernalis</name>
    <dbReference type="NCBI Taxonomy" id="3075600"/>
    <lineage>
        <taxon>Bacteria</taxon>
        <taxon>Pseudomonadati</taxon>
        <taxon>Bacteroidota</taxon>
        <taxon>Flavobacteriia</taxon>
        <taxon>Flavobacteriales</taxon>
        <taxon>Flavobacteriaceae</taxon>
        <taxon>Urechidicola</taxon>
    </lineage>
</organism>
<dbReference type="SUPFAM" id="SSF103647">
    <property type="entry name" value="TSP type-3 repeat"/>
    <property type="match status" value="1"/>
</dbReference>
<dbReference type="InterPro" id="IPR026444">
    <property type="entry name" value="Secre_tail"/>
</dbReference>
<dbReference type="EMBL" id="JAVRHV010000009">
    <property type="protein sequence ID" value="MDT0554338.1"/>
    <property type="molecule type" value="Genomic_DNA"/>
</dbReference>
<protein>
    <submittedName>
        <fullName evidence="3">Thrombospondin type 3 repeat-containing protein</fullName>
    </submittedName>
</protein>
<comment type="caution">
    <text evidence="3">The sequence shown here is derived from an EMBL/GenBank/DDBJ whole genome shotgun (WGS) entry which is preliminary data.</text>
</comment>
<evidence type="ECO:0000256" key="1">
    <source>
        <dbReference type="ARBA" id="ARBA00022729"/>
    </source>
</evidence>
<evidence type="ECO:0000313" key="3">
    <source>
        <dbReference type="EMBL" id="MDT0554338.1"/>
    </source>
</evidence>
<feature type="domain" description="Secretion system C-terminal sorting" evidence="2">
    <location>
        <begin position="53"/>
        <end position="123"/>
    </location>
</feature>
<dbReference type="Pfam" id="PF18962">
    <property type="entry name" value="Por_Secre_tail"/>
    <property type="match status" value="1"/>
</dbReference>
<dbReference type="Gene3D" id="4.10.1080.10">
    <property type="entry name" value="TSP type-3 repeat"/>
    <property type="match status" value="1"/>
</dbReference>
<dbReference type="Proteomes" id="UP001252186">
    <property type="component" value="Unassembled WGS sequence"/>
</dbReference>
<proteinExistence type="predicted"/>
<name>A0ABU2YBA8_9FLAO</name>
<keyword evidence="1" id="KW-0732">Signal</keyword>
<keyword evidence="4" id="KW-1185">Reference proteome</keyword>
<sequence>DNDIDGDGVCGDIDNCPTTYNLGQEDADNDGIGDVCDVEEGVNSFKSAEASAFPVPSDTLVKIEYSFSYDTTVSILIVDYQGKTVHHVSGLNYLKDTSGVYQYDVTYLSSGVYFAIITTSNSDDKLEVKILRGTN</sequence>
<evidence type="ECO:0000313" key="4">
    <source>
        <dbReference type="Proteomes" id="UP001252186"/>
    </source>
</evidence>
<gene>
    <name evidence="3" type="ORF">RM519_13835</name>
</gene>
<dbReference type="InterPro" id="IPR003367">
    <property type="entry name" value="Thrombospondin_3-like_rpt"/>
</dbReference>
<dbReference type="NCBIfam" id="TIGR04183">
    <property type="entry name" value="Por_Secre_tail"/>
    <property type="match status" value="1"/>
</dbReference>
<dbReference type="Pfam" id="PF02412">
    <property type="entry name" value="TSP_3"/>
    <property type="match status" value="2"/>
</dbReference>
<dbReference type="RefSeq" id="WP_311594425.1">
    <property type="nucleotide sequence ID" value="NZ_JAVRHV010000009.1"/>
</dbReference>
<dbReference type="InterPro" id="IPR028974">
    <property type="entry name" value="TSP_type-3_rpt"/>
</dbReference>
<accession>A0ABU2YBA8</accession>
<reference evidence="3 4" key="1">
    <citation type="submission" date="2023-09" db="EMBL/GenBank/DDBJ databases">
        <authorList>
            <person name="Rey-Velasco X."/>
        </authorList>
    </citation>
    <scope>NUCLEOTIDE SEQUENCE [LARGE SCALE GENOMIC DNA]</scope>
    <source>
        <strain evidence="3 4">P050</strain>
    </source>
</reference>
<evidence type="ECO:0000259" key="2">
    <source>
        <dbReference type="Pfam" id="PF18962"/>
    </source>
</evidence>